<name>A0AAN6J5B1_9PEZI</name>
<dbReference type="SUPFAM" id="SSF51905">
    <property type="entry name" value="FAD/NAD(P)-binding domain"/>
    <property type="match status" value="2"/>
</dbReference>
<comment type="similarity">
    <text evidence="1">Belongs to the FAD-binding monooxygenase family.</text>
</comment>
<organism evidence="3 4">
    <name type="scientific">Friedmanniomyces endolithicus</name>
    <dbReference type="NCBI Taxonomy" id="329885"/>
    <lineage>
        <taxon>Eukaryota</taxon>
        <taxon>Fungi</taxon>
        <taxon>Dikarya</taxon>
        <taxon>Ascomycota</taxon>
        <taxon>Pezizomycotina</taxon>
        <taxon>Dothideomycetes</taxon>
        <taxon>Dothideomycetidae</taxon>
        <taxon>Mycosphaerellales</taxon>
        <taxon>Teratosphaeriaceae</taxon>
        <taxon>Friedmanniomyces</taxon>
    </lineage>
</organism>
<feature type="transmembrane region" description="Helical" evidence="2">
    <location>
        <begin position="72"/>
        <end position="93"/>
    </location>
</feature>
<sequence length="665" mass="74517">MALLAESDIRLDNCIGGETDLTTSGDLHRGDCSSSACARVVRKGPRAIETHLMRVMARGHEARRYLGNKNHANAAVVIIGAGIAGMCTAIDLIKRNNCRNFIILEKSAGLGGTWHDNKYPGCCCDVLSTLYSYSFAQNSDWTASVNKLTAGANQREYPGQEEILAYLIRVAQEYKLYPHIRFNTTVEEARWDDELKKWRTKVTTPAGSKEAEFSPEYEIKSDFLVSAVGQLNQPAWPKIQGLDEFSGKKMHSARWDWSYDLTDKKIALIGNGERSVPCFSRASIDQPTGCTAVQILPEIAKVAKQVTVFQRTPNWVVPRLDQPVSPFMRNVLRYVPPIRWRKRAGQMDFREWSYQAIVDSKSAPATMFRDMAIDMMHKQLPNQPEMWEKLTPNYALGCKRIIISDDYFPALDLPNVNLETRPIHSIDKNSVRLTAANGEAEDAGPAYDLLVCATGFQTLEFLHPINLYGKNGRSLRDVWKAGARSYNGTCVEDMPNFGILYGPNTNLGHNSIILMIESQSRYINGLIRPVLEARRRGEGLSLAPRVERVEGYNEEVQRVLRSSSFNDPSCNSWYKNEAGLITNNWSGTVVEYQQMLSTVNYEDYEAEGSGAAIVREKRSHTVGRVVEESQVSDTTLVVMGLLSTAAVVGGFLFRNPRYLSGLRVR</sequence>
<dbReference type="PANTHER" id="PTHR42877">
    <property type="entry name" value="L-ORNITHINE N(5)-MONOOXYGENASE-RELATED"/>
    <property type="match status" value="1"/>
</dbReference>
<evidence type="ECO:0000313" key="4">
    <source>
        <dbReference type="Proteomes" id="UP001168146"/>
    </source>
</evidence>
<proteinExistence type="inferred from homology"/>
<accession>A0AAN6J5B1</accession>
<dbReference type="Pfam" id="PF13738">
    <property type="entry name" value="Pyr_redox_3"/>
    <property type="match status" value="1"/>
</dbReference>
<keyword evidence="2" id="KW-1133">Transmembrane helix</keyword>
<keyword evidence="2" id="KW-0812">Transmembrane</keyword>
<reference evidence="3" key="1">
    <citation type="submission" date="2021-12" db="EMBL/GenBank/DDBJ databases">
        <title>Black yeast isolated from Biological Soil Crust.</title>
        <authorList>
            <person name="Kurbessoian T."/>
        </authorList>
    </citation>
    <scope>NUCLEOTIDE SEQUENCE</scope>
    <source>
        <strain evidence="3">CCFEE 5208</strain>
    </source>
</reference>
<dbReference type="AlphaFoldDB" id="A0AAN6J5B1"/>
<evidence type="ECO:0008006" key="5">
    <source>
        <dbReference type="Google" id="ProtNLM"/>
    </source>
</evidence>
<gene>
    <name evidence="3" type="ORF">LTR82_011487</name>
</gene>
<dbReference type="InterPro" id="IPR036188">
    <property type="entry name" value="FAD/NAD-bd_sf"/>
</dbReference>
<comment type="caution">
    <text evidence="3">The sequence shown here is derived from an EMBL/GenBank/DDBJ whole genome shotgun (WGS) entry which is preliminary data.</text>
</comment>
<evidence type="ECO:0000256" key="1">
    <source>
        <dbReference type="ARBA" id="ARBA00010139"/>
    </source>
</evidence>
<dbReference type="Gene3D" id="3.50.50.60">
    <property type="entry name" value="FAD/NAD(P)-binding domain"/>
    <property type="match status" value="2"/>
</dbReference>
<evidence type="ECO:0000256" key="2">
    <source>
        <dbReference type="SAM" id="Phobius"/>
    </source>
</evidence>
<dbReference type="PANTHER" id="PTHR42877:SF4">
    <property type="entry name" value="FAD_NAD(P)-BINDING DOMAIN-CONTAINING PROTEIN-RELATED"/>
    <property type="match status" value="1"/>
</dbReference>
<evidence type="ECO:0000313" key="3">
    <source>
        <dbReference type="EMBL" id="KAK0317449.1"/>
    </source>
</evidence>
<protein>
    <recommendedName>
        <fullName evidence="5">FAD/NAD(P)-binding domain-containing protein</fullName>
    </recommendedName>
</protein>
<dbReference type="InterPro" id="IPR051209">
    <property type="entry name" value="FAD-bind_Monooxygenase_sf"/>
</dbReference>
<dbReference type="Proteomes" id="UP001168146">
    <property type="component" value="Unassembled WGS sequence"/>
</dbReference>
<keyword evidence="2" id="KW-0472">Membrane</keyword>
<dbReference type="EMBL" id="JASUXU010000043">
    <property type="protein sequence ID" value="KAK0317449.1"/>
    <property type="molecule type" value="Genomic_DNA"/>
</dbReference>